<name>A0A3N4JU37_9PEZI</name>
<dbReference type="EMBL" id="ML120371">
    <property type="protein sequence ID" value="RPB01856.1"/>
    <property type="molecule type" value="Genomic_DNA"/>
</dbReference>
<keyword evidence="1" id="KW-1133">Transmembrane helix</keyword>
<evidence type="ECO:0000313" key="2">
    <source>
        <dbReference type="EMBL" id="RPB01856.1"/>
    </source>
</evidence>
<accession>A0A3N4JU37</accession>
<gene>
    <name evidence="2" type="ORF">L873DRAFT_608991</name>
</gene>
<keyword evidence="1" id="KW-0812">Transmembrane</keyword>
<reference evidence="2 3" key="1">
    <citation type="journal article" date="2018" name="Nat. Ecol. Evol.">
        <title>Pezizomycetes genomes reveal the molecular basis of ectomycorrhizal truffle lifestyle.</title>
        <authorList>
            <person name="Murat C."/>
            <person name="Payen T."/>
            <person name="Noel B."/>
            <person name="Kuo A."/>
            <person name="Morin E."/>
            <person name="Chen J."/>
            <person name="Kohler A."/>
            <person name="Krizsan K."/>
            <person name="Balestrini R."/>
            <person name="Da Silva C."/>
            <person name="Montanini B."/>
            <person name="Hainaut M."/>
            <person name="Levati E."/>
            <person name="Barry K.W."/>
            <person name="Belfiori B."/>
            <person name="Cichocki N."/>
            <person name="Clum A."/>
            <person name="Dockter R.B."/>
            <person name="Fauchery L."/>
            <person name="Guy J."/>
            <person name="Iotti M."/>
            <person name="Le Tacon F."/>
            <person name="Lindquist E.A."/>
            <person name="Lipzen A."/>
            <person name="Malagnac F."/>
            <person name="Mello A."/>
            <person name="Molinier V."/>
            <person name="Miyauchi S."/>
            <person name="Poulain J."/>
            <person name="Riccioni C."/>
            <person name="Rubini A."/>
            <person name="Sitrit Y."/>
            <person name="Splivallo R."/>
            <person name="Traeger S."/>
            <person name="Wang M."/>
            <person name="Zifcakova L."/>
            <person name="Wipf D."/>
            <person name="Zambonelli A."/>
            <person name="Paolocci F."/>
            <person name="Nowrousian M."/>
            <person name="Ottonello S."/>
            <person name="Baldrian P."/>
            <person name="Spatafora J.W."/>
            <person name="Henrissat B."/>
            <person name="Nagy L.G."/>
            <person name="Aury J.M."/>
            <person name="Wincker P."/>
            <person name="Grigoriev I.V."/>
            <person name="Bonfante P."/>
            <person name="Martin F.M."/>
        </authorList>
    </citation>
    <scope>NUCLEOTIDE SEQUENCE [LARGE SCALE GENOMIC DNA]</scope>
    <source>
        <strain evidence="2 3">120613-1</strain>
    </source>
</reference>
<evidence type="ECO:0000313" key="3">
    <source>
        <dbReference type="Proteomes" id="UP000276215"/>
    </source>
</evidence>
<evidence type="ECO:0000256" key="1">
    <source>
        <dbReference type="SAM" id="Phobius"/>
    </source>
</evidence>
<dbReference type="AlphaFoldDB" id="A0A3N4JU37"/>
<keyword evidence="3" id="KW-1185">Reference proteome</keyword>
<keyword evidence="1" id="KW-0472">Membrane</keyword>
<organism evidence="2 3">
    <name type="scientific">Choiromyces venosus 120613-1</name>
    <dbReference type="NCBI Taxonomy" id="1336337"/>
    <lineage>
        <taxon>Eukaryota</taxon>
        <taxon>Fungi</taxon>
        <taxon>Dikarya</taxon>
        <taxon>Ascomycota</taxon>
        <taxon>Pezizomycotina</taxon>
        <taxon>Pezizomycetes</taxon>
        <taxon>Pezizales</taxon>
        <taxon>Tuberaceae</taxon>
        <taxon>Choiromyces</taxon>
    </lineage>
</organism>
<dbReference type="Proteomes" id="UP000276215">
    <property type="component" value="Unassembled WGS sequence"/>
</dbReference>
<protein>
    <submittedName>
        <fullName evidence="2">Uncharacterized protein</fullName>
    </submittedName>
</protein>
<sequence length="167" mass="18965">MEWWVILRSTQVLFHCSLRFCFHGNSTGMIIFISPFPFHFLSFLLPVSWRPLTLSPHLSPDRCWTYRNPSTLPDSYNCKVIAPGTFSRPFPITSIGPPSSSLAPSDFPAKRIILSISLDVNQPRLPTHPYRYLTLCPKEARGVASILPRQISDVNGWSPRSRITIPN</sequence>
<feature type="transmembrane region" description="Helical" evidence="1">
    <location>
        <begin position="29"/>
        <end position="49"/>
    </location>
</feature>
<proteinExistence type="predicted"/>